<dbReference type="PROSITE" id="PS51257">
    <property type="entry name" value="PROKAR_LIPOPROTEIN"/>
    <property type="match status" value="1"/>
</dbReference>
<keyword evidence="1" id="KW-0430">Lectin</keyword>
<keyword evidence="6" id="KW-1185">Reference proteome</keyword>
<evidence type="ECO:0000313" key="5">
    <source>
        <dbReference type="EMBL" id="PNH07239.1"/>
    </source>
</evidence>
<dbReference type="InterPro" id="IPR000719">
    <property type="entry name" value="Prot_kinase_dom"/>
</dbReference>
<evidence type="ECO:0000256" key="1">
    <source>
        <dbReference type="ARBA" id="ARBA00022734"/>
    </source>
</evidence>
<dbReference type="Gene3D" id="2.100.10.30">
    <property type="entry name" value="Jacalin-like lectin domain"/>
    <property type="match status" value="2"/>
</dbReference>
<dbReference type="EMBL" id="PGGS01000190">
    <property type="protein sequence ID" value="PNH07239.1"/>
    <property type="molecule type" value="Genomic_DNA"/>
</dbReference>
<dbReference type="InterPro" id="IPR011009">
    <property type="entry name" value="Kinase-like_dom_sf"/>
</dbReference>
<dbReference type="GO" id="GO:0030246">
    <property type="term" value="F:carbohydrate binding"/>
    <property type="evidence" value="ECO:0007669"/>
    <property type="project" value="UniProtKB-KW"/>
</dbReference>
<feature type="signal peptide" evidence="3">
    <location>
        <begin position="1"/>
        <end position="34"/>
    </location>
</feature>
<evidence type="ECO:0000256" key="2">
    <source>
        <dbReference type="SAM" id="MobiDB-lite"/>
    </source>
</evidence>
<sequence length="2571" mass="270799">MRRPQRSALGGRCCAAGRSALLAALLLCAIGVGCDDIPFAWKGARFVLVLEPATFVDAIATCSTKLNGTLISPEVLVPMFFEVWLLDVALGGKVLLAIRATAATLPSEQLGWNLWVWDRTRPCRASANVFGDLQENSFITAYVPCSWRFAYVCMETQAAAAAGMALSATWMPRYREAAAAPSPYALGPAASGLRLVRSGLVIGEPAPHAATTVAFDEADAFWAAGPVVGALYRGATHNLYALKPLREGDGLDGWALALNQSTITSFFGVNEPERDGGAPFEGCFRGAEVERLLLVTRTGWRYQMGRGSCSVAFREDAPAGGYLAGFAGAYMDAAAWPPGPPPYPEDVTFIRQLRLIWAAPAGGSDAPWYSLSPPPTIGSPLCPTARPTAVGGVRQGPAQCGPAIGRVCPSHQCCAGYVDSSGGSTSDMTCGTSLGYCQFNCLNLGVDWGMCRGVPESLAVLFTHGSAVAGPTAYLVNTLARLNFNDATKYCRSTSYMGLSWEVINSTDVYGMLSSLDIRGKAYEYLRKQRFWIAMQGQPTPAIHPCLIGAYSVPRSVDNSSLSFYPSTCPSASTAICKADAAQNRSTLPGVLALPPAGPGGMWAPGVHELSLSSRLGGGPFGQSCAFSLGVSTNFSSAFRFLGSRPPPPPPSTIPGNVSRPFASLAVSIGVDVLNQTDSTEQVAGLRLLLGSAGAVAADDESTADTAGTASSGGWNALQLAPGEVVVAVSGCAGGFVERLVLHTSAGRLWTTPFTRVSMCSTSFVEAAPSGAYLVGMARARNAVIGYTVAVVRARPELPAPSDPLCPPALRSLIERCWRHEPDARPSSPEILKRLTLLCSECEGATQHSRSSQATTSSGSAQGSGRGVSRVREQAADTAAQRSASAPQGSPTAGQYEHSRDDIAFAWKGARFVLVLEPATCVDAIAACATLHNGTLISPEVLVPMFFELSLMDVALGGRLLLAIRATAATLPAEQQGWNIWAWDRTRPCRASAYVFADLQENSFVTAYVPCSWKLSYVCMETQAAAAAGMTLSATWMARYREAAAAPSPYALGPAASGLRLVRSGLVIGEPAPHAAATVAFDETDAFWAAGPVVGALYRGATHNLYALKPLREDDGLDGWALALNQSTITAYFGVNEPERDGGAPFEVLNTVQQAHDYVVSVQGCFRGAEVERLLLVTRTGWRYQMGRGSCSVAFREDAPAGGCLAGFAGAYMDAAAWPPGPPPYPEDVTVTFIRQETLGCAEPSLAVLLRSMGLSWELINPTDVYGMLSSLDIRGEAYEYLRKQRFWIAMQQDQPTPAINPCLIDAYGIPRNVDASSPSSYQSTCHSVSTAICKADAAQNRSTLPGALAGPASYRLWTHTVARKSRGGRSGSPVAPWNVLGVLIENSAHDIAFAWKGARFVLVLEPATFVAAIATCATLHNGTLISPEVLVPMFFELSLMDVALGGRLLLAIRATAATLPAEQQGWNIWAWDRTRPCRASAYVFADLQENSFVTAYVPCSWKLSYVCMETQAAAAAGMTLSATWMARYREAAAAPSPYAAGPVASGLRLVRSGLVIGEPAPHAATTVAFDETDAFWDAGPVVGALYRGATHNLYALKPLREGDGLDGWALALNQSTITAYFGVNEPERDGGAPFEVLNTVQQAHDYVVSVQGCFRGAEVERLLLVTRTGWRYQMGRGSCSVAFREDAPAGGCLAGFAGAYMDAAAWPPGPPPYPEDVTVTFIRQETLGCAEPSLAVLLRSMGLSWELINPTDVYGMLSSLDIRGEAYEYLRKQRFWIAMQQDQPTPAINPCLIDAYGIPRNVDASSPSSYQSTCHSVSTAICKADAAQNRSTLPGALAGPASYRLWTHVGTRIGVDVLNQTDSTEQVAGLRLLLGAAGAIAADDESTAATAGNASSGGWNALQLAPGEVVVAVSGCVGGFVERLVLHTSAGRLWTTPFTRVSMCSTSFLEAAPSGAYLVGMQGYFGRYLEQLELVWGRPLPAPPAPPREPMLSSRTGSGGASPGLIAGVVAGSSAAAVLLLSAFLVLCFRRQRRLPQCLTTLGCGACALAEKGASKGAAAVGPDGDSGGGDIRDGGNIGSAKACLKAGLVTGSGQSVGLPHDAKAGVQSDRQQGVQGAAEGSLHGLMAPDAHSSAAVDIVLSLPGADARPCPANTSLTRLLHNKSGSCAAGPHALDADALARAASGESPFKRPPFPRTLALLASPGVQAGGSQTTAPGGHSAPGRQQGMGGQQPMSSTATGHHAWPFDAGRSMDVVMVPPRTAAGEAEAEPPAELRMVLGRDVEVDSSSLLGRGKGVLVGFVRSAKLNFGSMRLRACPLVPPPADCRSRFVAHSPPALCNDTTPTTPGGSSVVRRGTLLLSGGVRVPVAVKLLDAGVDGGGVQPLNAHSRALAQEAHVLSRLDHPNVVRFYGGSLNPHRPFLVEELCDISLQRFIHDKDSRGALLHSYGLQDVLRMLRDIAAGLAYLHPTVVHRDLKPGNVLLDSNGVAKISDFGLARFKQNTALATTDVEVGTAAYMAPEQFLPAELKVSDRTDVFALGMTAWELVTRQRPWPEFNPAWFAVTSRQTPQ</sequence>
<feature type="compositionally biased region" description="Low complexity" evidence="2">
    <location>
        <begin position="876"/>
        <end position="886"/>
    </location>
</feature>
<dbReference type="SMART" id="SM00220">
    <property type="entry name" value="S_TKc"/>
    <property type="match status" value="1"/>
</dbReference>
<dbReference type="SUPFAM" id="SSF56112">
    <property type="entry name" value="Protein kinase-like (PK-like)"/>
    <property type="match status" value="2"/>
</dbReference>
<comment type="caution">
    <text evidence="5">The sequence shown here is derived from an EMBL/GenBank/DDBJ whole genome shotgun (WGS) entry which is preliminary data.</text>
</comment>
<accession>A0A2J8A3Z4</accession>
<feature type="region of interest" description="Disordered" evidence="2">
    <location>
        <begin position="2208"/>
        <end position="2247"/>
    </location>
</feature>
<feature type="compositionally biased region" description="Low complexity" evidence="2">
    <location>
        <begin position="849"/>
        <end position="863"/>
    </location>
</feature>
<evidence type="ECO:0000313" key="6">
    <source>
        <dbReference type="Proteomes" id="UP000236333"/>
    </source>
</evidence>
<dbReference type="InterPro" id="IPR008271">
    <property type="entry name" value="Ser/Thr_kinase_AS"/>
</dbReference>
<keyword evidence="3" id="KW-0732">Signal</keyword>
<dbReference type="InterPro" id="IPR001245">
    <property type="entry name" value="Ser-Thr/Tyr_kinase_cat_dom"/>
</dbReference>
<dbReference type="SUPFAM" id="SSF51101">
    <property type="entry name" value="Mannose-binding lectins"/>
    <property type="match status" value="2"/>
</dbReference>
<evidence type="ECO:0000259" key="4">
    <source>
        <dbReference type="PROSITE" id="PS50011"/>
    </source>
</evidence>
<dbReference type="GO" id="GO:0004672">
    <property type="term" value="F:protein kinase activity"/>
    <property type="evidence" value="ECO:0007669"/>
    <property type="project" value="InterPro"/>
</dbReference>
<reference evidence="5 6" key="1">
    <citation type="journal article" date="2017" name="Mol. Biol. Evol.">
        <title>The 4-celled Tetrabaena socialis nuclear genome reveals the essential components for genetic control of cell number at the origin of multicellularity in the volvocine lineage.</title>
        <authorList>
            <person name="Featherston J."/>
            <person name="Arakaki Y."/>
            <person name="Hanschen E.R."/>
            <person name="Ferris P.J."/>
            <person name="Michod R.E."/>
            <person name="Olson B.J.S.C."/>
            <person name="Nozaki H."/>
            <person name="Durand P.M."/>
        </authorList>
    </citation>
    <scope>NUCLEOTIDE SEQUENCE [LARGE SCALE GENOMIC DNA]</scope>
    <source>
        <strain evidence="5 6">NIES-571</strain>
    </source>
</reference>
<dbReference type="Proteomes" id="UP000236333">
    <property type="component" value="Unassembled WGS sequence"/>
</dbReference>
<keyword evidence="5" id="KW-0808">Transferase</keyword>
<dbReference type="PANTHER" id="PTHR33589:SF3">
    <property type="entry name" value="ZYMOGEN GRANULE MEMBRANE PROTEIN 16-LIKE"/>
    <property type="match status" value="1"/>
</dbReference>
<feature type="domain" description="Protein kinase" evidence="4">
    <location>
        <begin position="2340"/>
        <end position="2571"/>
    </location>
</feature>
<dbReference type="Gene3D" id="1.10.510.10">
    <property type="entry name" value="Transferase(Phosphotransferase) domain 1"/>
    <property type="match status" value="1"/>
</dbReference>
<proteinExistence type="predicted"/>
<dbReference type="PROSITE" id="PS50011">
    <property type="entry name" value="PROTEIN_KINASE_DOM"/>
    <property type="match status" value="1"/>
</dbReference>
<organism evidence="5 6">
    <name type="scientific">Tetrabaena socialis</name>
    <dbReference type="NCBI Taxonomy" id="47790"/>
    <lineage>
        <taxon>Eukaryota</taxon>
        <taxon>Viridiplantae</taxon>
        <taxon>Chlorophyta</taxon>
        <taxon>core chlorophytes</taxon>
        <taxon>Chlorophyceae</taxon>
        <taxon>CS clade</taxon>
        <taxon>Chlamydomonadales</taxon>
        <taxon>Tetrabaenaceae</taxon>
        <taxon>Tetrabaena</taxon>
    </lineage>
</organism>
<feature type="chain" id="PRO_5014410503" evidence="3">
    <location>
        <begin position="35"/>
        <end position="2571"/>
    </location>
</feature>
<protein>
    <submittedName>
        <fullName evidence="5">Serine/threonine-protein kinase CTR1</fullName>
    </submittedName>
</protein>
<dbReference type="PANTHER" id="PTHR33589">
    <property type="entry name" value="OS11G0524900 PROTEIN"/>
    <property type="match status" value="1"/>
</dbReference>
<gene>
    <name evidence="5" type="ORF">TSOC_006347</name>
</gene>
<dbReference type="CDD" id="cd00035">
    <property type="entry name" value="ChtBD1"/>
    <property type="match status" value="1"/>
</dbReference>
<dbReference type="GO" id="GO:0005524">
    <property type="term" value="F:ATP binding"/>
    <property type="evidence" value="ECO:0007669"/>
    <property type="project" value="InterPro"/>
</dbReference>
<evidence type="ECO:0000256" key="3">
    <source>
        <dbReference type="SAM" id="SignalP"/>
    </source>
</evidence>
<dbReference type="OrthoDB" id="540795at2759"/>
<dbReference type="Pfam" id="PF07714">
    <property type="entry name" value="PK_Tyr_Ser-Thr"/>
    <property type="match status" value="1"/>
</dbReference>
<keyword evidence="5" id="KW-0418">Kinase</keyword>
<name>A0A2J8A3Z4_9CHLO</name>
<dbReference type="InterPro" id="IPR036404">
    <property type="entry name" value="Jacalin-like_lectin_dom_sf"/>
</dbReference>
<dbReference type="PROSITE" id="PS00108">
    <property type="entry name" value="PROTEIN_KINASE_ST"/>
    <property type="match status" value="1"/>
</dbReference>
<dbReference type="InterPro" id="IPR052321">
    <property type="entry name" value="PolyBind_ProtTraffic"/>
</dbReference>
<feature type="region of interest" description="Disordered" evidence="2">
    <location>
        <begin position="848"/>
        <end position="896"/>
    </location>
</feature>